<dbReference type="Proteomes" id="UP000314294">
    <property type="component" value="Unassembled WGS sequence"/>
</dbReference>
<name>A0A4Z2IZ98_9TELE</name>
<protein>
    <submittedName>
        <fullName evidence="2">Uncharacterized protein</fullName>
    </submittedName>
</protein>
<organism evidence="2 3">
    <name type="scientific">Liparis tanakae</name>
    <name type="common">Tanaka's snailfish</name>
    <dbReference type="NCBI Taxonomy" id="230148"/>
    <lineage>
        <taxon>Eukaryota</taxon>
        <taxon>Metazoa</taxon>
        <taxon>Chordata</taxon>
        <taxon>Craniata</taxon>
        <taxon>Vertebrata</taxon>
        <taxon>Euteleostomi</taxon>
        <taxon>Actinopterygii</taxon>
        <taxon>Neopterygii</taxon>
        <taxon>Teleostei</taxon>
        <taxon>Neoteleostei</taxon>
        <taxon>Acanthomorphata</taxon>
        <taxon>Eupercaria</taxon>
        <taxon>Perciformes</taxon>
        <taxon>Cottioidei</taxon>
        <taxon>Cottales</taxon>
        <taxon>Liparidae</taxon>
        <taxon>Liparis</taxon>
    </lineage>
</organism>
<reference evidence="2 3" key="1">
    <citation type="submission" date="2019-03" db="EMBL/GenBank/DDBJ databases">
        <title>First draft genome of Liparis tanakae, snailfish: a comprehensive survey of snailfish specific genes.</title>
        <authorList>
            <person name="Kim W."/>
            <person name="Song I."/>
            <person name="Jeong J.-H."/>
            <person name="Kim D."/>
            <person name="Kim S."/>
            <person name="Ryu S."/>
            <person name="Song J.Y."/>
            <person name="Lee S.K."/>
        </authorList>
    </citation>
    <scope>NUCLEOTIDE SEQUENCE [LARGE SCALE GENOMIC DNA]</scope>
    <source>
        <tissue evidence="2">Muscle</tissue>
    </source>
</reference>
<dbReference type="EMBL" id="SRLO01000038">
    <property type="protein sequence ID" value="TNN82602.1"/>
    <property type="molecule type" value="Genomic_DNA"/>
</dbReference>
<gene>
    <name evidence="2" type="ORF">EYF80_007120</name>
</gene>
<evidence type="ECO:0000313" key="3">
    <source>
        <dbReference type="Proteomes" id="UP000314294"/>
    </source>
</evidence>
<feature type="region of interest" description="Disordered" evidence="1">
    <location>
        <begin position="57"/>
        <end position="138"/>
    </location>
</feature>
<feature type="compositionally biased region" description="Low complexity" evidence="1">
    <location>
        <begin position="60"/>
        <end position="69"/>
    </location>
</feature>
<accession>A0A4Z2IZ98</accession>
<feature type="compositionally biased region" description="Basic and acidic residues" evidence="1">
    <location>
        <begin position="85"/>
        <end position="103"/>
    </location>
</feature>
<dbReference type="AlphaFoldDB" id="A0A4Z2IZ98"/>
<sequence>MGVTWQQTDERVHEGYWIRSPPGNAGHSLNDDGEPRCLVPIRRCVGVTRSSEALARCPGSRPALRSSVPLPLPRRRPSTCNSLDSGRKEQRETSRRRGRDSKGWEVFVSSASSARHKDERKVRPAGRGGIHTESGSPREQTGHTMFVFFLRWLKPHLFVEAEELTVAYPAVQHAVDVDVVGLWEGQGTH</sequence>
<proteinExistence type="predicted"/>
<comment type="caution">
    <text evidence="2">The sequence shown here is derived from an EMBL/GenBank/DDBJ whole genome shotgun (WGS) entry which is preliminary data.</text>
</comment>
<evidence type="ECO:0000256" key="1">
    <source>
        <dbReference type="SAM" id="MobiDB-lite"/>
    </source>
</evidence>
<keyword evidence="3" id="KW-1185">Reference proteome</keyword>
<evidence type="ECO:0000313" key="2">
    <source>
        <dbReference type="EMBL" id="TNN82602.1"/>
    </source>
</evidence>